<reference evidence="2 3" key="1">
    <citation type="submission" date="2011-06" db="EMBL/GenBank/DDBJ databases">
        <title>The complete genome of Spirochaeta thermophila DSM 6578.</title>
        <authorList>
            <consortium name="US DOE Joint Genome Institute (JGI-PGF)"/>
            <person name="Lucas S."/>
            <person name="Lapidus A."/>
            <person name="Bruce D."/>
            <person name="Goodwin L."/>
            <person name="Pitluck S."/>
            <person name="Peters L."/>
            <person name="Kyrpides N."/>
            <person name="Mavromatis K."/>
            <person name="Ivanova N."/>
            <person name="Mikailova N."/>
            <person name="Pagani I."/>
            <person name="Chertkov O."/>
            <person name="Detter J.C."/>
            <person name="Tapia R."/>
            <person name="Han C."/>
            <person name="Land M."/>
            <person name="Hauser L."/>
            <person name="Markowitz V."/>
            <person name="Cheng J.-F."/>
            <person name="Hugenholtz P."/>
            <person name="Woyke T."/>
            <person name="Wu D."/>
            <person name="Spring S."/>
            <person name="Merkhoffer B."/>
            <person name="Schneider S."/>
            <person name="Klenk H.-P."/>
            <person name="Eisen J.A."/>
        </authorList>
    </citation>
    <scope>NUCLEOTIDE SEQUENCE [LARGE SCALE GENOMIC DNA]</scope>
    <source>
        <strain evidence="3">ATCC 700085 / DSM 6578 / Z-1203</strain>
    </source>
</reference>
<name>G0GBU6_WINT7</name>
<dbReference type="Proteomes" id="UP000007254">
    <property type="component" value="Chromosome"/>
</dbReference>
<keyword evidence="3" id="KW-1185">Reference proteome</keyword>
<dbReference type="PROSITE" id="PS51257">
    <property type="entry name" value="PROKAR_LIPOPROTEIN"/>
    <property type="match status" value="1"/>
</dbReference>
<organism evidence="2 3">
    <name type="scientific">Winmispira thermophila (strain ATCC 700085 / DSM 6578 / Z-1203)</name>
    <name type="common">Spirochaeta thermophila</name>
    <dbReference type="NCBI Taxonomy" id="869211"/>
    <lineage>
        <taxon>Bacteria</taxon>
        <taxon>Pseudomonadati</taxon>
        <taxon>Spirochaetota</taxon>
        <taxon>Spirochaetia</taxon>
        <taxon>Winmispirales</taxon>
        <taxon>Winmispiraceae</taxon>
        <taxon>Winmispira</taxon>
    </lineage>
</organism>
<dbReference type="HOGENOM" id="CLU_029375_2_1_12"/>
<sequence length="294" mass="32117">MRETSLTISRSVPRSQNVVSASLLTVVLLLAGCTTVSFHEKELFEGAGRVEEDPLPGVERTFITLSDGTGLETWVVPAPTPRAVLLFFSGNGGLSKAHLPFFREAVARWDLTVVAVHYRGYGRSGGSPTIETLASDPPEVLRLVKARYAPDLPLIVAGHSLGGYAALRCAGMPEADAFLIVATFTTSAELAEAWRKNLVPWYAAPFVRIDVDEEVLTLDNYEAVARVRVPIAFVHGTEDDVIPSWMSARLHTTCPSPHTLLRTIPDADHNTPLLPRHRQPTLEALAFLLSHLPR</sequence>
<dbReference type="AlphaFoldDB" id="G0GBU6"/>
<dbReference type="InterPro" id="IPR029058">
    <property type="entry name" value="AB_hydrolase_fold"/>
</dbReference>
<proteinExistence type="predicted"/>
<gene>
    <name evidence="2" type="ordered locus">Spith_1697</name>
</gene>
<evidence type="ECO:0000313" key="2">
    <source>
        <dbReference type="EMBL" id="AEJ61957.1"/>
    </source>
</evidence>
<dbReference type="EMBL" id="CP002903">
    <property type="protein sequence ID" value="AEJ61957.1"/>
    <property type="molecule type" value="Genomic_DNA"/>
</dbReference>
<dbReference type="KEGG" id="stq:Spith_1697"/>
<feature type="domain" description="Serine aminopeptidase S33" evidence="1">
    <location>
        <begin position="80"/>
        <end position="213"/>
    </location>
</feature>
<evidence type="ECO:0000259" key="1">
    <source>
        <dbReference type="Pfam" id="PF12146"/>
    </source>
</evidence>
<dbReference type="PANTHER" id="PTHR12277:SF81">
    <property type="entry name" value="PROTEIN ABHD13"/>
    <property type="match status" value="1"/>
</dbReference>
<evidence type="ECO:0000313" key="3">
    <source>
        <dbReference type="Proteomes" id="UP000007254"/>
    </source>
</evidence>
<accession>G0GBU6</accession>
<protein>
    <recommendedName>
        <fullName evidence="1">Serine aminopeptidase S33 domain-containing protein</fullName>
    </recommendedName>
</protein>
<dbReference type="Pfam" id="PF12146">
    <property type="entry name" value="Hydrolase_4"/>
    <property type="match status" value="1"/>
</dbReference>
<dbReference type="Gene3D" id="3.40.50.1820">
    <property type="entry name" value="alpha/beta hydrolase"/>
    <property type="match status" value="1"/>
</dbReference>
<dbReference type="PANTHER" id="PTHR12277">
    <property type="entry name" value="ALPHA/BETA HYDROLASE DOMAIN-CONTAINING PROTEIN"/>
    <property type="match status" value="1"/>
</dbReference>
<dbReference type="InterPro" id="IPR022742">
    <property type="entry name" value="Hydrolase_4"/>
</dbReference>
<dbReference type="OrthoDB" id="9777090at2"/>
<dbReference type="SUPFAM" id="SSF53474">
    <property type="entry name" value="alpha/beta-Hydrolases"/>
    <property type="match status" value="1"/>
</dbReference>
<dbReference type="STRING" id="869211.Spith_1697"/>